<dbReference type="GO" id="GO:0046872">
    <property type="term" value="F:metal ion binding"/>
    <property type="evidence" value="ECO:0007669"/>
    <property type="project" value="UniProtKB-KW"/>
</dbReference>
<evidence type="ECO:0000256" key="4">
    <source>
        <dbReference type="ARBA" id="ARBA00022723"/>
    </source>
</evidence>
<dbReference type="InterPro" id="IPR023299">
    <property type="entry name" value="ATPase_P-typ_cyto_dom_N"/>
</dbReference>
<dbReference type="GO" id="GO:0019829">
    <property type="term" value="F:ATPase-coupled monoatomic cation transmembrane transporter activity"/>
    <property type="evidence" value="ECO:0007669"/>
    <property type="project" value="InterPro"/>
</dbReference>
<dbReference type="Gene3D" id="3.40.50.1000">
    <property type="entry name" value="HAD superfamily/HAD-like"/>
    <property type="match status" value="1"/>
</dbReference>
<gene>
    <name evidence="13" type="ORF">CL176_06845</name>
</gene>
<dbReference type="OrthoDB" id="9813266at2"/>
<evidence type="ECO:0000256" key="10">
    <source>
        <dbReference type="ARBA" id="ARBA00023136"/>
    </source>
</evidence>
<feature type="transmembrane region" description="Helical" evidence="11">
    <location>
        <begin position="602"/>
        <end position="620"/>
    </location>
</feature>
<organism evidence="13 14">
    <name type="scientific">Suicoccus acidiformans</name>
    <dbReference type="NCBI Taxonomy" id="2036206"/>
    <lineage>
        <taxon>Bacteria</taxon>
        <taxon>Bacillati</taxon>
        <taxon>Bacillota</taxon>
        <taxon>Bacilli</taxon>
        <taxon>Lactobacillales</taxon>
        <taxon>Aerococcaceae</taxon>
        <taxon>Suicoccus</taxon>
    </lineage>
</organism>
<dbReference type="SUPFAM" id="SSF81665">
    <property type="entry name" value="Calcium ATPase, transmembrane domain M"/>
    <property type="match status" value="1"/>
</dbReference>
<keyword evidence="8" id="KW-1278">Translocase</keyword>
<comment type="similarity">
    <text evidence="2 11">Belongs to the cation transport ATPase (P-type) (TC 3.A.3) family. Type IB subfamily.</text>
</comment>
<feature type="transmembrane region" description="Helical" evidence="11">
    <location>
        <begin position="40"/>
        <end position="56"/>
    </location>
</feature>
<dbReference type="NCBIfam" id="TIGR01525">
    <property type="entry name" value="ATPase-IB_hvy"/>
    <property type="match status" value="1"/>
</dbReference>
<dbReference type="EMBL" id="CP023434">
    <property type="protein sequence ID" value="AXY25738.1"/>
    <property type="molecule type" value="Genomic_DNA"/>
</dbReference>
<accession>A0A347WKY1</accession>
<dbReference type="InterPro" id="IPR023298">
    <property type="entry name" value="ATPase_P-typ_TM_dom_sf"/>
</dbReference>
<dbReference type="InterPro" id="IPR059000">
    <property type="entry name" value="ATPase_P-type_domA"/>
</dbReference>
<dbReference type="Proteomes" id="UP000263232">
    <property type="component" value="Chromosome"/>
</dbReference>
<evidence type="ECO:0000256" key="6">
    <source>
        <dbReference type="ARBA" id="ARBA00022840"/>
    </source>
</evidence>
<keyword evidence="3 11" id="KW-0812">Transmembrane</keyword>
<evidence type="ECO:0000259" key="12">
    <source>
        <dbReference type="Pfam" id="PF00122"/>
    </source>
</evidence>
<dbReference type="PRINTS" id="PR00120">
    <property type="entry name" value="HATPASE"/>
</dbReference>
<sequence length="654" mass="71218">MNEYRKGRLNHKDGGVQKHYRGNEVHDHDHGHAHDHTTEVRLFIAAVVAFVLARFVPVPAWLAASLHVATVFLAGYHVMYEGFVDTYRDSKAAGTFRPNTHLLVALAATAAILIGEFSEASLVVLIFAGAHYLENYAKEQSQKEITSLLRLNPSSARRIQANGELEEVDVSALAKGDMVRVLRGDQVPVDGEVTRGLAVLDTMSITGESVPEETSPGSAIYGGTINVGEAFDMRVTTSSEETVFSQILKVVESSQKNLSPVAQKLKQWEPRYVTTVLLAVPLVFVVSRLVTDWTLQESLYRAVVVLVSSSPCALAAASIPTNLSAISNLARNGILFRGGDDIANFADIHAIAFDKTGTLTEGRPQVTDYHFEQGELAETYLPIIVAMESSSNHPLAEAVVEAFGHLRDHQLTLDVENQIGSGLNADYQGRHYSIGKRTDEDELSPELAEHYANYAQSGKTPVLFRVDGEVAGLFAFLDLPTEEARQTIHYLNDQDIQTYMLTGDNAGTAQAVAEDLGIEHYYADILPEEKAVRIEEIRVESGLTAMVGDGVNDAPALVTADIGFAMGEGTDVAIEVADGIITNNRLSKLIYAHRIARKMNRVVLQNIAIALFVVVVLNLSNLLGGLKLATSIIFHEGSTILVIVNGLRLLRQTE</sequence>
<dbReference type="InterPro" id="IPR044492">
    <property type="entry name" value="P_typ_ATPase_HD_dom"/>
</dbReference>
<evidence type="ECO:0000256" key="2">
    <source>
        <dbReference type="ARBA" id="ARBA00006024"/>
    </source>
</evidence>
<comment type="subcellular location">
    <subcellularLocation>
        <location evidence="11">Cell membrane</location>
    </subcellularLocation>
    <subcellularLocation>
        <location evidence="1">Membrane</location>
        <topology evidence="1">Multi-pass membrane protein</topology>
    </subcellularLocation>
</comment>
<keyword evidence="10 11" id="KW-0472">Membrane</keyword>
<dbReference type="GO" id="GO:0005886">
    <property type="term" value="C:plasma membrane"/>
    <property type="evidence" value="ECO:0007669"/>
    <property type="project" value="UniProtKB-SubCell"/>
</dbReference>
<feature type="transmembrane region" description="Helical" evidence="11">
    <location>
        <begin position="632"/>
        <end position="650"/>
    </location>
</feature>
<dbReference type="Pfam" id="PF00702">
    <property type="entry name" value="Hydrolase"/>
    <property type="match status" value="1"/>
</dbReference>
<evidence type="ECO:0000256" key="9">
    <source>
        <dbReference type="ARBA" id="ARBA00022989"/>
    </source>
</evidence>
<keyword evidence="6 11" id="KW-0067">ATP-binding</keyword>
<dbReference type="PANTHER" id="PTHR43079:SF1">
    <property type="entry name" value="CADMIUM_ZINC-TRANSPORTING ATPASE HMA1, CHLOROPLASTIC-RELATED"/>
    <property type="match status" value="1"/>
</dbReference>
<evidence type="ECO:0000256" key="3">
    <source>
        <dbReference type="ARBA" id="ARBA00022692"/>
    </source>
</evidence>
<dbReference type="InterPro" id="IPR001757">
    <property type="entry name" value="P_typ_ATPase"/>
</dbReference>
<dbReference type="InterPro" id="IPR036412">
    <property type="entry name" value="HAD-like_sf"/>
</dbReference>
<evidence type="ECO:0000313" key="13">
    <source>
        <dbReference type="EMBL" id="AXY25738.1"/>
    </source>
</evidence>
<keyword evidence="4 11" id="KW-0479">Metal-binding</keyword>
<dbReference type="SFLD" id="SFLDS00003">
    <property type="entry name" value="Haloacid_Dehalogenase"/>
    <property type="match status" value="1"/>
</dbReference>
<dbReference type="PROSITE" id="PS00154">
    <property type="entry name" value="ATPASE_E1_E2"/>
    <property type="match status" value="1"/>
</dbReference>
<name>A0A347WKY1_9LACT</name>
<dbReference type="Pfam" id="PF00122">
    <property type="entry name" value="E1-E2_ATPase"/>
    <property type="match status" value="1"/>
</dbReference>
<dbReference type="SFLD" id="SFLDF00027">
    <property type="entry name" value="p-type_atpase"/>
    <property type="match status" value="1"/>
</dbReference>
<evidence type="ECO:0000256" key="5">
    <source>
        <dbReference type="ARBA" id="ARBA00022741"/>
    </source>
</evidence>
<reference evidence="13 14" key="1">
    <citation type="submission" date="2017-09" db="EMBL/GenBank/DDBJ databases">
        <title>Complete genome sequence of Oxytococcus suis strain ZY16052.</title>
        <authorList>
            <person name="Li F."/>
        </authorList>
    </citation>
    <scope>NUCLEOTIDE SEQUENCE [LARGE SCALE GENOMIC DNA]</scope>
    <source>
        <strain evidence="13 14">ZY16052</strain>
    </source>
</reference>
<keyword evidence="14" id="KW-1185">Reference proteome</keyword>
<dbReference type="RefSeq" id="WP_118990638.1">
    <property type="nucleotide sequence ID" value="NZ_CP023434.1"/>
</dbReference>
<evidence type="ECO:0000256" key="1">
    <source>
        <dbReference type="ARBA" id="ARBA00004141"/>
    </source>
</evidence>
<dbReference type="PANTHER" id="PTHR43079">
    <property type="entry name" value="PROBABLE CADMIUM/ZINC-TRANSPORTING ATPASE HMA1"/>
    <property type="match status" value="1"/>
</dbReference>
<keyword evidence="5 11" id="KW-0547">Nucleotide-binding</keyword>
<dbReference type="Gene3D" id="2.70.150.10">
    <property type="entry name" value="Calcium-transporting ATPase, cytoplasmic transduction domain A"/>
    <property type="match status" value="1"/>
</dbReference>
<evidence type="ECO:0000313" key="14">
    <source>
        <dbReference type="Proteomes" id="UP000263232"/>
    </source>
</evidence>
<evidence type="ECO:0000256" key="7">
    <source>
        <dbReference type="ARBA" id="ARBA00022842"/>
    </source>
</evidence>
<dbReference type="SUPFAM" id="SSF81653">
    <property type="entry name" value="Calcium ATPase, transduction domain A"/>
    <property type="match status" value="1"/>
</dbReference>
<evidence type="ECO:0000256" key="8">
    <source>
        <dbReference type="ARBA" id="ARBA00022967"/>
    </source>
</evidence>
<dbReference type="SFLD" id="SFLDG00002">
    <property type="entry name" value="C1.7:_P-type_atpase_like"/>
    <property type="match status" value="1"/>
</dbReference>
<feature type="domain" description="P-type ATPase A" evidence="12">
    <location>
        <begin position="151"/>
        <end position="252"/>
    </location>
</feature>
<dbReference type="NCBIfam" id="TIGR01494">
    <property type="entry name" value="ATPase_P-type"/>
    <property type="match status" value="1"/>
</dbReference>
<dbReference type="Gene3D" id="3.40.1110.10">
    <property type="entry name" value="Calcium-transporting ATPase, cytoplasmic domain N"/>
    <property type="match status" value="1"/>
</dbReference>
<dbReference type="InterPro" id="IPR027256">
    <property type="entry name" value="P-typ_ATPase_IB"/>
</dbReference>
<dbReference type="GO" id="GO:0005524">
    <property type="term" value="F:ATP binding"/>
    <property type="evidence" value="ECO:0007669"/>
    <property type="project" value="UniProtKB-UniRule"/>
</dbReference>
<dbReference type="SUPFAM" id="SSF56784">
    <property type="entry name" value="HAD-like"/>
    <property type="match status" value="1"/>
</dbReference>
<dbReference type="InterPro" id="IPR018303">
    <property type="entry name" value="ATPase_P-typ_P_site"/>
</dbReference>
<keyword evidence="9 11" id="KW-1133">Transmembrane helix</keyword>
<evidence type="ECO:0000256" key="11">
    <source>
        <dbReference type="RuleBase" id="RU362081"/>
    </source>
</evidence>
<dbReference type="GO" id="GO:0016887">
    <property type="term" value="F:ATP hydrolysis activity"/>
    <property type="evidence" value="ECO:0007669"/>
    <property type="project" value="InterPro"/>
</dbReference>
<dbReference type="InterPro" id="IPR023214">
    <property type="entry name" value="HAD_sf"/>
</dbReference>
<dbReference type="PRINTS" id="PR00119">
    <property type="entry name" value="CATATPASE"/>
</dbReference>
<keyword evidence="11" id="KW-1003">Cell membrane</keyword>
<proteinExistence type="inferred from homology"/>
<keyword evidence="7" id="KW-0460">Magnesium</keyword>
<dbReference type="InterPro" id="IPR051949">
    <property type="entry name" value="Cation_Transport_ATPase"/>
</dbReference>
<dbReference type="KEGG" id="abae:CL176_06845"/>
<dbReference type="InterPro" id="IPR008250">
    <property type="entry name" value="ATPase_P-typ_transduc_dom_A_sf"/>
</dbReference>
<dbReference type="AlphaFoldDB" id="A0A347WKY1"/>
<feature type="transmembrane region" description="Helical" evidence="11">
    <location>
        <begin position="100"/>
        <end position="133"/>
    </location>
</feature>
<protein>
    <submittedName>
        <fullName evidence="13">Heavy metal translocating P-type ATPase</fullName>
    </submittedName>
</protein>